<comment type="subcellular location">
    <subcellularLocation>
        <location evidence="1">Cell membrane</location>
        <topology evidence="1">Single-pass type I membrane protein</topology>
    </subcellularLocation>
</comment>
<dbReference type="Proteomes" id="UP000315295">
    <property type="component" value="Unassembled WGS sequence"/>
</dbReference>
<dbReference type="SUPFAM" id="SSF52058">
    <property type="entry name" value="L domain-like"/>
    <property type="match status" value="1"/>
</dbReference>
<proteinExistence type="inferred from homology"/>
<dbReference type="PROSITE" id="PS51450">
    <property type="entry name" value="LRR"/>
    <property type="match status" value="1"/>
</dbReference>
<keyword evidence="5" id="KW-0812">Transmembrane</keyword>
<evidence type="ECO:0000313" key="12">
    <source>
        <dbReference type="Proteomes" id="UP000315295"/>
    </source>
</evidence>
<evidence type="ECO:0000256" key="5">
    <source>
        <dbReference type="ARBA" id="ARBA00022692"/>
    </source>
</evidence>
<dbReference type="GO" id="GO:0005886">
    <property type="term" value="C:plasma membrane"/>
    <property type="evidence" value="ECO:0007669"/>
    <property type="project" value="UniProtKB-SubCell"/>
</dbReference>
<keyword evidence="6" id="KW-0677">Repeat</keyword>
<dbReference type="Gene3D" id="3.80.10.10">
    <property type="entry name" value="Ribonuclease Inhibitor"/>
    <property type="match status" value="1"/>
</dbReference>
<evidence type="ECO:0000256" key="4">
    <source>
        <dbReference type="ARBA" id="ARBA00022614"/>
    </source>
</evidence>
<keyword evidence="4" id="KW-0433">Leucine-rich repeat</keyword>
<evidence type="ECO:0000256" key="2">
    <source>
        <dbReference type="ARBA" id="ARBA00009592"/>
    </source>
</evidence>
<dbReference type="PRINTS" id="PR00019">
    <property type="entry name" value="LEURICHRPT"/>
</dbReference>
<comment type="similarity">
    <text evidence="2">Belongs to the RLP family.</text>
</comment>
<accession>A0A540K3Y1</accession>
<dbReference type="STRING" id="106549.A0A540K3Y1"/>
<evidence type="ECO:0000256" key="8">
    <source>
        <dbReference type="ARBA" id="ARBA00023136"/>
    </source>
</evidence>
<evidence type="ECO:0000256" key="9">
    <source>
        <dbReference type="ARBA" id="ARBA00023170"/>
    </source>
</evidence>
<keyword evidence="12" id="KW-1185">Reference proteome</keyword>
<evidence type="ECO:0000313" key="11">
    <source>
        <dbReference type="EMBL" id="TQD68925.1"/>
    </source>
</evidence>
<evidence type="ECO:0000256" key="7">
    <source>
        <dbReference type="ARBA" id="ARBA00022989"/>
    </source>
</evidence>
<dbReference type="InterPro" id="IPR001611">
    <property type="entry name" value="Leu-rich_rpt"/>
</dbReference>
<evidence type="ECO:0000256" key="6">
    <source>
        <dbReference type="ARBA" id="ARBA00022737"/>
    </source>
</evidence>
<organism evidence="11 12">
    <name type="scientific">Malus baccata</name>
    <name type="common">Siberian crab apple</name>
    <name type="synonym">Pyrus baccata</name>
    <dbReference type="NCBI Taxonomy" id="106549"/>
    <lineage>
        <taxon>Eukaryota</taxon>
        <taxon>Viridiplantae</taxon>
        <taxon>Streptophyta</taxon>
        <taxon>Embryophyta</taxon>
        <taxon>Tracheophyta</taxon>
        <taxon>Spermatophyta</taxon>
        <taxon>Magnoliopsida</taxon>
        <taxon>eudicotyledons</taxon>
        <taxon>Gunneridae</taxon>
        <taxon>Pentapetalae</taxon>
        <taxon>rosids</taxon>
        <taxon>fabids</taxon>
        <taxon>Rosales</taxon>
        <taxon>Rosaceae</taxon>
        <taxon>Amygdaloideae</taxon>
        <taxon>Maleae</taxon>
        <taxon>Malus</taxon>
    </lineage>
</organism>
<name>A0A540K3Y1_MALBA</name>
<dbReference type="EMBL" id="VIEB01006878">
    <property type="protein sequence ID" value="TQD68925.1"/>
    <property type="molecule type" value="Genomic_DNA"/>
</dbReference>
<evidence type="ECO:0000256" key="3">
    <source>
        <dbReference type="ARBA" id="ARBA00022475"/>
    </source>
</evidence>
<dbReference type="AlphaFoldDB" id="A0A540K3Y1"/>
<evidence type="ECO:0000256" key="10">
    <source>
        <dbReference type="ARBA" id="ARBA00023180"/>
    </source>
</evidence>
<keyword evidence="10" id="KW-0325">Glycoprotein</keyword>
<gene>
    <name evidence="11" type="ORF">C1H46_045542</name>
</gene>
<protein>
    <recommendedName>
        <fullName evidence="13">Leucine-rich repeat-containing N-terminal plant-type domain-containing protein</fullName>
    </recommendedName>
</protein>
<keyword evidence="9" id="KW-0675">Receptor</keyword>
<evidence type="ECO:0008006" key="13">
    <source>
        <dbReference type="Google" id="ProtNLM"/>
    </source>
</evidence>
<dbReference type="PANTHER" id="PTHR27004:SF392">
    <property type="entry name" value="OS04G0677200 PROTEIN"/>
    <property type="match status" value="1"/>
</dbReference>
<dbReference type="PANTHER" id="PTHR27004">
    <property type="entry name" value="RECEPTOR-LIKE PROTEIN 12 ISOFORM X1"/>
    <property type="match status" value="1"/>
</dbReference>
<keyword evidence="8" id="KW-0472">Membrane</keyword>
<dbReference type="Pfam" id="PF00560">
    <property type="entry name" value="LRR_1"/>
    <property type="match status" value="6"/>
</dbReference>
<reference evidence="11 12" key="1">
    <citation type="journal article" date="2019" name="G3 (Bethesda)">
        <title>Sequencing of a Wild Apple (Malus baccata) Genome Unravels the Differences Between Cultivated and Wild Apple Species Regarding Disease Resistance and Cold Tolerance.</title>
        <authorList>
            <person name="Chen X."/>
        </authorList>
    </citation>
    <scope>NUCLEOTIDE SEQUENCE [LARGE SCALE GENOMIC DNA]</scope>
    <source>
        <strain evidence="12">cv. Shandingzi</strain>
        <tissue evidence="11">Leaves</tissue>
    </source>
</reference>
<keyword evidence="7" id="KW-1133">Transmembrane helix</keyword>
<sequence length="229" mass="24975">MPDSLTSIDLSHNHFTGGISELLTNATSLQILNLSNNQLKSNLSEIKLPDAISSVDVHSNQLVGSLSRILNDRTSSFLEFLDVSHNQISGEIPEFKAGLRLKVLHMGGNKISGHIPNSVSNLSQLERFDVSRNQMTGTIPTSLGLLVKLKWLDVSINGLTGRIPNSLLGIEGLRHASFRANRLCGEIPQGRPFNIFPAAAYVHNLCLCGKPMPPCRGRGKKQEANMMSQ</sequence>
<dbReference type="InterPro" id="IPR032675">
    <property type="entry name" value="LRR_dom_sf"/>
</dbReference>
<keyword evidence="3" id="KW-1003">Cell membrane</keyword>
<dbReference type="FunFam" id="3.80.10.10:FF:000383">
    <property type="entry name" value="Leucine-rich repeat receptor protein kinase EMS1"/>
    <property type="match status" value="1"/>
</dbReference>
<comment type="caution">
    <text evidence="11">The sequence shown here is derived from an EMBL/GenBank/DDBJ whole genome shotgun (WGS) entry which is preliminary data.</text>
</comment>
<evidence type="ECO:0000256" key="1">
    <source>
        <dbReference type="ARBA" id="ARBA00004251"/>
    </source>
</evidence>